<dbReference type="PANTHER" id="PTHR31157">
    <property type="entry name" value="SCP DOMAIN-CONTAINING PROTEIN"/>
    <property type="match status" value="1"/>
</dbReference>
<dbReference type="CDD" id="cd00118">
    <property type="entry name" value="LysM"/>
    <property type="match status" value="1"/>
</dbReference>
<keyword evidence="1" id="KW-0732">Signal</keyword>
<evidence type="ECO:0000256" key="1">
    <source>
        <dbReference type="SAM" id="SignalP"/>
    </source>
</evidence>
<dbReference type="InterPro" id="IPR014044">
    <property type="entry name" value="CAP_dom"/>
</dbReference>
<dbReference type="Pfam" id="PF01476">
    <property type="entry name" value="LysM"/>
    <property type="match status" value="1"/>
</dbReference>
<feature type="domain" description="LysM" evidence="2">
    <location>
        <begin position="28"/>
        <end position="73"/>
    </location>
</feature>
<dbReference type="NCBIfam" id="TIGR02899">
    <property type="entry name" value="spore_safA"/>
    <property type="match status" value="1"/>
</dbReference>
<dbReference type="Proteomes" id="UP000640786">
    <property type="component" value="Unassembled WGS sequence"/>
</dbReference>
<keyword evidence="4" id="KW-1185">Reference proteome</keyword>
<proteinExistence type="predicted"/>
<dbReference type="SMART" id="SM00257">
    <property type="entry name" value="LysM"/>
    <property type="match status" value="1"/>
</dbReference>
<evidence type="ECO:0000259" key="2">
    <source>
        <dbReference type="PROSITE" id="PS51782"/>
    </source>
</evidence>
<dbReference type="Gene3D" id="3.40.33.10">
    <property type="entry name" value="CAP"/>
    <property type="match status" value="1"/>
</dbReference>
<evidence type="ECO:0000313" key="4">
    <source>
        <dbReference type="Proteomes" id="UP000640786"/>
    </source>
</evidence>
<gene>
    <name evidence="3" type="primary">safA</name>
    <name evidence="3" type="ORF">H9650_12470</name>
</gene>
<dbReference type="InterPro" id="IPR014248">
    <property type="entry name" value="Spore_coat_assembly_SafA"/>
</dbReference>
<dbReference type="PROSITE" id="PS51782">
    <property type="entry name" value="LYSM"/>
    <property type="match status" value="1"/>
</dbReference>
<dbReference type="Pfam" id="PF00188">
    <property type="entry name" value="CAP"/>
    <property type="match status" value="1"/>
</dbReference>
<dbReference type="SUPFAM" id="SSF54106">
    <property type="entry name" value="LysM domain"/>
    <property type="match status" value="1"/>
</dbReference>
<dbReference type="InterPro" id="IPR036779">
    <property type="entry name" value="LysM_dom_sf"/>
</dbReference>
<protein>
    <submittedName>
        <fullName evidence="3">SafA/ExsA family spore coat assembly protein</fullName>
    </submittedName>
</protein>
<sequence>MFKKKIKVAIVGLLLLTLLMPITAFAANSYTVVSGDSLWKIAVKTQTGVSELIKENPQLENADLIYPGQKINVPSNDSYSIEQEVIKLVNVERANAGLSALKYDWELGRVAQYKSQDMHEKNYFSHTSPVYGTPFTMMKNFGISYKSAGENIAMGQKTAAAVVDAWMNSEGHRANILNKNYTHIGVGYVKDGNYWTQMFIQK</sequence>
<dbReference type="Gene3D" id="3.10.350.10">
    <property type="entry name" value="LysM domain"/>
    <property type="match status" value="1"/>
</dbReference>
<feature type="chain" id="PRO_5045400657" evidence="1">
    <location>
        <begin position="27"/>
        <end position="202"/>
    </location>
</feature>
<dbReference type="InterPro" id="IPR014258">
    <property type="entry name" value="CAP_domain_YkwD-like"/>
</dbReference>
<name>A0ABR8RB05_9BACI</name>
<reference evidence="3 4" key="1">
    <citation type="submission" date="2020-08" db="EMBL/GenBank/DDBJ databases">
        <title>A Genomic Blueprint of the Chicken Gut Microbiome.</title>
        <authorList>
            <person name="Gilroy R."/>
            <person name="Ravi A."/>
            <person name="Getino M."/>
            <person name="Pursley I."/>
            <person name="Horton D.L."/>
            <person name="Alikhan N.-F."/>
            <person name="Baker D."/>
            <person name="Gharbi K."/>
            <person name="Hall N."/>
            <person name="Watson M."/>
            <person name="Adriaenssens E.M."/>
            <person name="Foster-Nyarko E."/>
            <person name="Jarju S."/>
            <person name="Secka A."/>
            <person name="Antonio M."/>
            <person name="Oren A."/>
            <person name="Chaudhuri R."/>
            <person name="La Ragione R.M."/>
            <person name="Hildebrand F."/>
            <person name="Pallen M.J."/>
        </authorList>
    </citation>
    <scope>NUCLEOTIDE SEQUENCE [LARGE SCALE GENOMIC DNA]</scope>
    <source>
        <strain evidence="3 4">Sa2BUA9</strain>
    </source>
</reference>
<feature type="signal peptide" evidence="1">
    <location>
        <begin position="1"/>
        <end position="26"/>
    </location>
</feature>
<comment type="caution">
    <text evidence="3">The sequence shown here is derived from an EMBL/GenBank/DDBJ whole genome shotgun (WGS) entry which is preliminary data.</text>
</comment>
<dbReference type="InterPro" id="IPR035940">
    <property type="entry name" value="CAP_sf"/>
</dbReference>
<dbReference type="EMBL" id="JACSQO010000006">
    <property type="protein sequence ID" value="MBD7944931.1"/>
    <property type="molecule type" value="Genomic_DNA"/>
</dbReference>
<dbReference type="NCBIfam" id="TIGR02909">
    <property type="entry name" value="spore_YkwD"/>
    <property type="match status" value="1"/>
</dbReference>
<dbReference type="RefSeq" id="WP_191697356.1">
    <property type="nucleotide sequence ID" value="NZ_JACSQO010000006.1"/>
</dbReference>
<dbReference type="CDD" id="cd05379">
    <property type="entry name" value="CAP_bacterial"/>
    <property type="match status" value="1"/>
</dbReference>
<dbReference type="InterPro" id="IPR018392">
    <property type="entry name" value="LysM"/>
</dbReference>
<dbReference type="PANTHER" id="PTHR31157:SF1">
    <property type="entry name" value="SCP DOMAIN-CONTAINING PROTEIN"/>
    <property type="match status" value="1"/>
</dbReference>
<dbReference type="SUPFAM" id="SSF55797">
    <property type="entry name" value="PR-1-like"/>
    <property type="match status" value="1"/>
</dbReference>
<evidence type="ECO:0000313" key="3">
    <source>
        <dbReference type="EMBL" id="MBD7944931.1"/>
    </source>
</evidence>
<accession>A0ABR8RB05</accession>
<organism evidence="3 4">
    <name type="scientific">Psychrobacillus faecigallinarum</name>
    <dbReference type="NCBI Taxonomy" id="2762235"/>
    <lineage>
        <taxon>Bacteria</taxon>
        <taxon>Bacillati</taxon>
        <taxon>Bacillota</taxon>
        <taxon>Bacilli</taxon>
        <taxon>Bacillales</taxon>
        <taxon>Bacillaceae</taxon>
        <taxon>Psychrobacillus</taxon>
    </lineage>
</organism>